<sequence length="313" mass="34434">MRNPTPLPEPLRRGPVTQQMLTDAGLPRSRMRRRDMVRLHRGKYAHQDTFSGPGPEQNLRWAVLLARSIPDCWISHTTAAKVHGLSLPTRLDAETTVHLSQPLGTARRIRRHGVRAHRMKLDPADLVTKYAASIASPARTLLDLASQASVDELIIVGDQLVRTPYAAYEPRVGALATLGDLQAVTAKYIGTAGRPRLTEAVNLIRIGSDSAAETLLRLALVRAGLPEPQLQVPAEASDPRAPCADMGYPQAGIVIQYDGATHADTGQYRRDALRDNTFTALGWIVLRFTVDDYRNGFRRATAQVRRILAEHSG</sequence>
<dbReference type="AlphaFoldDB" id="A0A7W5TP78"/>
<dbReference type="InterPro" id="IPR011335">
    <property type="entry name" value="Restrct_endonuc-II-like"/>
</dbReference>
<dbReference type="Pfam" id="PF04480">
    <property type="entry name" value="DUF559"/>
    <property type="match status" value="1"/>
</dbReference>
<dbReference type="InterPro" id="IPR007569">
    <property type="entry name" value="DUF559"/>
</dbReference>
<dbReference type="Gene3D" id="3.40.960.10">
    <property type="entry name" value="VSR Endonuclease"/>
    <property type="match status" value="1"/>
</dbReference>
<dbReference type="RefSeq" id="WP_183356964.1">
    <property type="nucleotide sequence ID" value="NZ_BAABKR010000004.1"/>
</dbReference>
<dbReference type="Proteomes" id="UP000547528">
    <property type="component" value="Unassembled WGS sequence"/>
</dbReference>
<reference evidence="2 3" key="1">
    <citation type="submission" date="2020-08" db="EMBL/GenBank/DDBJ databases">
        <title>Sequencing the genomes of 1000 actinobacteria strains.</title>
        <authorList>
            <person name="Klenk H.-P."/>
        </authorList>
    </citation>
    <scope>NUCLEOTIDE SEQUENCE [LARGE SCALE GENOMIC DNA]</scope>
    <source>
        <strain evidence="2 3">DSM 28238</strain>
    </source>
</reference>
<proteinExistence type="predicted"/>
<name>A0A7W5TP78_9MICC</name>
<evidence type="ECO:0000313" key="2">
    <source>
        <dbReference type="EMBL" id="MBB3666520.1"/>
    </source>
</evidence>
<evidence type="ECO:0000259" key="1">
    <source>
        <dbReference type="Pfam" id="PF04480"/>
    </source>
</evidence>
<comment type="caution">
    <text evidence="2">The sequence shown here is derived from an EMBL/GenBank/DDBJ whole genome shotgun (WGS) entry which is preliminary data.</text>
</comment>
<organism evidence="2 3">
    <name type="scientific">Garicola koreensis</name>
    <dbReference type="NCBI Taxonomy" id="1262554"/>
    <lineage>
        <taxon>Bacteria</taxon>
        <taxon>Bacillati</taxon>
        <taxon>Actinomycetota</taxon>
        <taxon>Actinomycetes</taxon>
        <taxon>Micrococcales</taxon>
        <taxon>Micrococcaceae</taxon>
        <taxon>Garicola</taxon>
    </lineage>
</organism>
<evidence type="ECO:0000313" key="3">
    <source>
        <dbReference type="Proteomes" id="UP000547528"/>
    </source>
</evidence>
<gene>
    <name evidence="2" type="ORF">FHX47_000113</name>
</gene>
<dbReference type="SUPFAM" id="SSF52980">
    <property type="entry name" value="Restriction endonuclease-like"/>
    <property type="match status" value="1"/>
</dbReference>
<dbReference type="EMBL" id="JACIBT010000001">
    <property type="protein sequence ID" value="MBB3666520.1"/>
    <property type="molecule type" value="Genomic_DNA"/>
</dbReference>
<feature type="domain" description="DUF559" evidence="1">
    <location>
        <begin position="250"/>
        <end position="304"/>
    </location>
</feature>
<accession>A0A7W5TP78</accession>
<protein>
    <recommendedName>
        <fullName evidence="1">DUF559 domain-containing protein</fullName>
    </recommendedName>
</protein>
<keyword evidence="3" id="KW-1185">Reference proteome</keyword>